<dbReference type="GO" id="GO:0003677">
    <property type="term" value="F:DNA binding"/>
    <property type="evidence" value="ECO:0007669"/>
    <property type="project" value="UniProtKB-KW"/>
</dbReference>
<keyword evidence="7 15" id="KW-0479">Metal-binding</keyword>
<dbReference type="Proteomes" id="UP000030680">
    <property type="component" value="Unassembled WGS sequence"/>
</dbReference>
<dbReference type="GO" id="GO:0051539">
    <property type="term" value="F:4 iron, 4 sulfur cluster binding"/>
    <property type="evidence" value="ECO:0007669"/>
    <property type="project" value="UniProtKB-KW"/>
</dbReference>
<dbReference type="EMBL" id="KB454486">
    <property type="protein sequence ID" value="EME32355.1"/>
    <property type="molecule type" value="Genomic_DNA"/>
</dbReference>
<dbReference type="Pfam" id="PF22634">
    <property type="entry name" value="POL2_thumb"/>
    <property type="match status" value="1"/>
</dbReference>
<keyword evidence="9 15" id="KW-0862">Zinc</keyword>
<comment type="subcellular location">
    <subcellularLocation>
        <location evidence="1 15">Nucleus</location>
    </subcellularLocation>
</comment>
<evidence type="ECO:0000256" key="10">
    <source>
        <dbReference type="ARBA" id="ARBA00022932"/>
    </source>
</evidence>
<dbReference type="eggNOG" id="KOG1798">
    <property type="taxonomic scope" value="Eukaryota"/>
</dbReference>
<dbReference type="InterPro" id="IPR013697">
    <property type="entry name" value="DNA_pol_e_suA_C"/>
</dbReference>
<evidence type="ECO:0000256" key="8">
    <source>
        <dbReference type="ARBA" id="ARBA00022771"/>
    </source>
</evidence>
<evidence type="ECO:0000256" key="4">
    <source>
        <dbReference type="ARBA" id="ARBA00022679"/>
    </source>
</evidence>
<dbReference type="GO" id="GO:0000166">
    <property type="term" value="F:nucleotide binding"/>
    <property type="evidence" value="ECO:0007669"/>
    <property type="project" value="InterPro"/>
</dbReference>
<name>M2X793_GALSU</name>
<dbReference type="PANTHER" id="PTHR10670:SF0">
    <property type="entry name" value="DNA POLYMERASE EPSILON CATALYTIC SUBUNIT A"/>
    <property type="match status" value="1"/>
</dbReference>
<dbReference type="Gramene" id="EME32355">
    <property type="protein sequence ID" value="EME32355"/>
    <property type="gene ID" value="Gasu_04470"/>
</dbReference>
<dbReference type="Gene3D" id="3.90.1600.10">
    <property type="entry name" value="Palm domain of DNA polymerase"/>
    <property type="match status" value="1"/>
</dbReference>
<evidence type="ECO:0000256" key="14">
    <source>
        <dbReference type="ARBA" id="ARBA00023242"/>
    </source>
</evidence>
<dbReference type="InterPro" id="IPR036397">
    <property type="entry name" value="RNaseH_sf"/>
</dbReference>
<feature type="region of interest" description="Disordered" evidence="16">
    <location>
        <begin position="1"/>
        <end position="36"/>
    </location>
</feature>
<dbReference type="EC" id="2.7.7.7" evidence="15"/>
<dbReference type="Gene3D" id="1.10.132.60">
    <property type="entry name" value="DNA polymerase family B, C-terminal domain"/>
    <property type="match status" value="1"/>
</dbReference>
<dbReference type="KEGG" id="gsl:Gasu_04470"/>
<dbReference type="InterPro" id="IPR006172">
    <property type="entry name" value="DNA-dir_DNA_pol_B"/>
</dbReference>
<dbReference type="GO" id="GO:0003887">
    <property type="term" value="F:DNA-directed DNA polymerase activity"/>
    <property type="evidence" value="ECO:0007669"/>
    <property type="project" value="UniProtKB-KW"/>
</dbReference>
<dbReference type="OrthoDB" id="10060449at2759"/>
<keyword evidence="6 15" id="KW-0235">DNA replication</keyword>
<dbReference type="FunFam" id="1.10.132.60:FF:000003">
    <property type="entry name" value="DNA polymerase epsilon catalytic subunit"/>
    <property type="match status" value="1"/>
</dbReference>
<keyword evidence="13 15" id="KW-0238">DNA-binding</keyword>
<dbReference type="STRING" id="130081.M2X793"/>
<keyword evidence="8 15" id="KW-0863">Zinc-finger</keyword>
<dbReference type="GO" id="GO:0006297">
    <property type="term" value="P:nucleotide-excision repair, DNA gap filling"/>
    <property type="evidence" value="ECO:0007669"/>
    <property type="project" value="TreeGrafter"/>
</dbReference>
<dbReference type="InterPro" id="IPR043502">
    <property type="entry name" value="DNA/RNA_pol_sf"/>
</dbReference>
<comment type="catalytic activity">
    <reaction evidence="15">
        <text>DNA(n) + a 2'-deoxyribonucleoside 5'-triphosphate = DNA(n+1) + diphosphate</text>
        <dbReference type="Rhea" id="RHEA:22508"/>
        <dbReference type="Rhea" id="RHEA-COMP:17339"/>
        <dbReference type="Rhea" id="RHEA-COMP:17340"/>
        <dbReference type="ChEBI" id="CHEBI:33019"/>
        <dbReference type="ChEBI" id="CHEBI:61560"/>
        <dbReference type="ChEBI" id="CHEBI:173112"/>
        <dbReference type="EC" id="2.7.7.7"/>
    </reaction>
</comment>
<dbReference type="GO" id="GO:0045004">
    <property type="term" value="P:DNA replication proofreading"/>
    <property type="evidence" value="ECO:0007669"/>
    <property type="project" value="TreeGrafter"/>
</dbReference>
<dbReference type="InterPro" id="IPR029703">
    <property type="entry name" value="POL2"/>
</dbReference>
<dbReference type="GO" id="GO:0008270">
    <property type="term" value="F:zinc ion binding"/>
    <property type="evidence" value="ECO:0007669"/>
    <property type="project" value="UniProtKB-KW"/>
</dbReference>
<dbReference type="InterPro" id="IPR055191">
    <property type="entry name" value="POL2_thumb"/>
</dbReference>
<keyword evidence="10 15" id="KW-0239">DNA-directed DNA polymerase</keyword>
<evidence type="ECO:0000313" key="19">
    <source>
        <dbReference type="Proteomes" id="UP000030680"/>
    </source>
</evidence>
<keyword evidence="4 15" id="KW-0808">Transferase</keyword>
<proteinExistence type="inferred from homology"/>
<dbReference type="Pfam" id="PF03104">
    <property type="entry name" value="DNA_pol_B_exo1"/>
    <property type="match status" value="1"/>
</dbReference>
<dbReference type="InterPro" id="IPR023211">
    <property type="entry name" value="DNA_pol_palm_dom_sf"/>
</dbReference>
<keyword evidence="3 15" id="KW-0004">4Fe-4S</keyword>
<dbReference type="SMART" id="SM00486">
    <property type="entry name" value="POLBc"/>
    <property type="match status" value="1"/>
</dbReference>
<comment type="function">
    <text evidence="15">DNA polymerase II participates in chromosomal DNA replication.</text>
</comment>
<organism evidence="18 19">
    <name type="scientific">Galdieria sulphuraria</name>
    <name type="common">Red alga</name>
    <dbReference type="NCBI Taxonomy" id="130081"/>
    <lineage>
        <taxon>Eukaryota</taxon>
        <taxon>Rhodophyta</taxon>
        <taxon>Bangiophyceae</taxon>
        <taxon>Galdieriales</taxon>
        <taxon>Galdieriaceae</taxon>
        <taxon>Galdieria</taxon>
    </lineage>
</organism>
<evidence type="ECO:0000259" key="17">
    <source>
        <dbReference type="SMART" id="SM01159"/>
    </source>
</evidence>
<evidence type="ECO:0000256" key="12">
    <source>
        <dbReference type="ARBA" id="ARBA00023014"/>
    </source>
</evidence>
<evidence type="ECO:0000256" key="15">
    <source>
        <dbReference type="RuleBase" id="RU365029"/>
    </source>
</evidence>
<reference evidence="19" key="1">
    <citation type="journal article" date="2013" name="Science">
        <title>Gene transfer from bacteria and archaea facilitated evolution of an extremophilic eukaryote.</title>
        <authorList>
            <person name="Schonknecht G."/>
            <person name="Chen W.H."/>
            <person name="Ternes C.M."/>
            <person name="Barbier G.G."/>
            <person name="Shrestha R.P."/>
            <person name="Stanke M."/>
            <person name="Brautigam A."/>
            <person name="Baker B.J."/>
            <person name="Banfield J.F."/>
            <person name="Garavito R.M."/>
            <person name="Carr K."/>
            <person name="Wilkerson C."/>
            <person name="Rensing S.A."/>
            <person name="Gagneul D."/>
            <person name="Dickenson N.E."/>
            <person name="Oesterhelt C."/>
            <person name="Lercher M.J."/>
            <person name="Weber A.P."/>
        </authorList>
    </citation>
    <scope>NUCLEOTIDE SEQUENCE [LARGE SCALE GENOMIC DNA]</scope>
    <source>
        <strain evidence="19">074W</strain>
    </source>
</reference>
<evidence type="ECO:0000256" key="5">
    <source>
        <dbReference type="ARBA" id="ARBA00022695"/>
    </source>
</evidence>
<keyword evidence="12 15" id="KW-0411">Iron-sulfur</keyword>
<dbReference type="SUPFAM" id="SSF53098">
    <property type="entry name" value="Ribonuclease H-like"/>
    <property type="match status" value="1"/>
</dbReference>
<keyword evidence="14 15" id="KW-0539">Nucleus</keyword>
<dbReference type="InterPro" id="IPR042087">
    <property type="entry name" value="DNA_pol_B_thumb"/>
</dbReference>
<dbReference type="GO" id="GO:0008622">
    <property type="term" value="C:epsilon DNA polymerase complex"/>
    <property type="evidence" value="ECO:0007669"/>
    <property type="project" value="InterPro"/>
</dbReference>
<evidence type="ECO:0000256" key="1">
    <source>
        <dbReference type="ARBA" id="ARBA00004123"/>
    </source>
</evidence>
<dbReference type="GO" id="GO:0008310">
    <property type="term" value="F:single-stranded DNA 3'-5' DNA exonuclease activity"/>
    <property type="evidence" value="ECO:0007669"/>
    <property type="project" value="TreeGrafter"/>
</dbReference>
<dbReference type="GeneID" id="17090944"/>
<dbReference type="Pfam" id="PF08490">
    <property type="entry name" value="DUF1744"/>
    <property type="match status" value="1"/>
</dbReference>
<dbReference type="GO" id="GO:0000278">
    <property type="term" value="P:mitotic cell cycle"/>
    <property type="evidence" value="ECO:0007669"/>
    <property type="project" value="TreeGrafter"/>
</dbReference>
<dbReference type="SMART" id="SM01159">
    <property type="entry name" value="DUF1744"/>
    <property type="match status" value="1"/>
</dbReference>
<evidence type="ECO:0000256" key="9">
    <source>
        <dbReference type="ARBA" id="ARBA00022833"/>
    </source>
</evidence>
<feature type="domain" description="DNA polymerase epsilon catalytic subunit A C-terminal" evidence="17">
    <location>
        <begin position="1499"/>
        <end position="1893"/>
    </location>
</feature>
<gene>
    <name evidence="18" type="ORF">Gasu_04470</name>
</gene>
<dbReference type="SUPFAM" id="SSF56672">
    <property type="entry name" value="DNA/RNA polymerases"/>
    <property type="match status" value="1"/>
</dbReference>
<keyword evidence="19" id="KW-1185">Reference proteome</keyword>
<keyword evidence="11 15" id="KW-0408">Iron</keyword>
<dbReference type="Gene3D" id="3.30.342.10">
    <property type="entry name" value="DNA Polymerase, chain B, domain 1"/>
    <property type="match status" value="1"/>
</dbReference>
<dbReference type="FunFam" id="3.30.420.10:FF:000010">
    <property type="entry name" value="DNA polymerase epsilon catalytic subunit"/>
    <property type="match status" value="1"/>
</dbReference>
<dbReference type="InterPro" id="IPR006133">
    <property type="entry name" value="DNA-dir_DNA_pol_B_exonuc"/>
</dbReference>
<evidence type="ECO:0000256" key="3">
    <source>
        <dbReference type="ARBA" id="ARBA00022485"/>
    </source>
</evidence>
<evidence type="ECO:0000256" key="7">
    <source>
        <dbReference type="ARBA" id="ARBA00022723"/>
    </source>
</evidence>
<dbReference type="GO" id="GO:0006272">
    <property type="term" value="P:leading strand elongation"/>
    <property type="evidence" value="ECO:0007669"/>
    <property type="project" value="TreeGrafter"/>
</dbReference>
<dbReference type="RefSeq" id="XP_005708875.1">
    <property type="nucleotide sequence ID" value="XM_005708818.1"/>
</dbReference>
<evidence type="ECO:0000256" key="16">
    <source>
        <dbReference type="SAM" id="MobiDB-lite"/>
    </source>
</evidence>
<evidence type="ECO:0000313" key="18">
    <source>
        <dbReference type="EMBL" id="EME32355.1"/>
    </source>
</evidence>
<dbReference type="PANTHER" id="PTHR10670">
    <property type="entry name" value="DNA POLYMERASE EPSILON CATALYTIC SUBUNIT A"/>
    <property type="match status" value="1"/>
</dbReference>
<comment type="similarity">
    <text evidence="2 15">Belongs to the DNA polymerase type-B family.</text>
</comment>
<evidence type="ECO:0000256" key="13">
    <source>
        <dbReference type="ARBA" id="ARBA00023125"/>
    </source>
</evidence>
<dbReference type="CDD" id="cd05779">
    <property type="entry name" value="DNA_polB_epsilon_exo"/>
    <property type="match status" value="1"/>
</dbReference>
<protein>
    <recommendedName>
        <fullName evidence="15">DNA polymerase epsilon catalytic subunit</fullName>
        <ecNumber evidence="15">2.7.7.7</ecNumber>
    </recommendedName>
</protein>
<sequence length="2012" mass="232932">MQSQRKRNILETAASEEEDSSLYQQQVKERRRKQGKFHKLDRDSGFEPLLSLTGSKVGWLFNAVATTVEDPTNKRVTQAVDLFFIGADGNHFRATMICRPYFYLKVKEGSEEEVEFALKKYFRDKLYAIKQVALHDQSVPNHVASMTKRSLLAIEFRTMSELNEVSSFVLRRLEEFSTSRNLLLEETKENEEKLTRSDGFHSILEIFEYDISPISRTMISQNIHVGLWYNVRVDSKSNAVLHPLSEIVERPQPVVLAFDIETTKAPLKFPDAKTGDQVMMISWMIDGKGYLGVNREIVAANIDDFTYSPKDEFPGDFTVFNENDERSLLLRFLDEIQLHTPQIFVTYNGDMFDWPFVFERARYYDIDIEKEIGISCNQRETRGRATIHLDCMHWVNRDSYLPQGSRGLKAVTRSLLGYDPLELDPEEMMPAARSNPQLLASYSVSDAVCTYYLYMRYVHPFIFSLCNIVPLPPEDVLRRGSGTLCENLLMKEAYQQDILCPNKHQTTLEKYYDGHLLENETYIGGHVEALQAGVFRSDLSVRFSLSEEVLGDLTRRLDEILQHAMNRLKVDPSKVTNYVQLSSSLTESLKALKHTHAFNDFPVIYHLDVGAMYPNVILTNRLQPHAIVSKHQCASCAFNELEDSQCKRNLKWTWKGEYFPATHGETNQIRRDILSNPNGNQVENVRSSEEFRRRLKQYCQKIYKKTLDSYTEEREATVCQREHPFYVNTVRAFRDRRYEYKKLLKQWKRKLQDAQGNKDWKSIEEAKKMCVLYESLQLAHKCILNSFYGYVMRKAARWYSMEMAGVVTQIGANIIRYARSVVDGVGIALELDTDGIWCALPKSFPEKIVFQTHDQVTYESSFICEILNYGIFQQFSNPQYQSLVNTERKEFERETVCSIEFEFDGPYRAMILPASKEEGKSIKKRYAVFHMDGSMAELKGFEMKRRGELKLIKIFQSDLFQRFLLGETLEECYQKVGEAANNWLEVLETQGASCSEQEIIELLAEQNTMSKSLGEYLKLKQKSLAITTAKRLAEFLGPQMVRDKGLACKYVIARKPENAQVTERAIPIQIFSAEQSIRESFLKKWLKETDSEAIQLREFLDWQYYKERLASTIQKIITIPAAFQSVENPVPRVAHPEWLSAKLRDISCRAKQSMVADFFAKSNENSGFQKESMPDLEDISVVRMLSLSQRTKQIENVSASEEMAQNDNLRAEDKPNIQKSFYSWLVYMRNIWRLERRNKVVKRVQKRQHENFESRYDKDVLPPSRQRQRKDIRRFIAPDPTVASEEFQLQTELHILSIQATETPGEFQIWILPRFPQDTRTDKPLEKPFSCFISSKRTLYVNCRQPSSRAIGPQIFNVRLPRYRKPCYLYQVEVEESAFLRQQNELNDLVPLSEVEGIYETQVPLLTNICQRLGNVCKVKDSATFGHMILGDKVDIQQIEPISSKQEYLGHLSNPEEKAFLYVCLSITKERGLIALTVPYLNKIWLCFISIGQQCPHIELHRLLEESCSAAFLQEVETSSWQVESSVFKGYQEALKTLSMQASESLKSSSSLLCILFVQSSLPPWALSKYFRCTNVTPVSCVDYMWEDSQFPVIGWEVLVVKQFLRRNEHIILQARHLLSFARISQIPVGNISMKDPYSQCLDMNWAQDLRKNNFILWMSDRAVPDLGGHESEYQLHDLLELREPSVEEKEYLLPGLYENICVEFELQNVALCTILSQDILSEMEGSEIPFVTDLFQNFDKELDSSSNEEAVGYEKILPAFSVLRQTLLRLFSNVNKSFITETLQNHLLRWILKETSLMYEPLLVSFVQHQMHKVLVILVNSLKQLGAIVPLATYHRMIIATKRSHAMDAMRYCGFLANTIRENQLFHYLRFAPILFVHRCLILVDSFNYGSIPVVDEIHILRGEALKGYIESERPASRMQWDLADHFTTDLTLRWNRILEQLLENLHSGSLVCVDSTEEKKNNNNIPLASFVSNLRQELYNLVNDSADSYHMNGVPPHPGRLIGSYQPIVL</sequence>
<accession>M2X793</accession>
<evidence type="ECO:0000256" key="6">
    <source>
        <dbReference type="ARBA" id="ARBA00022705"/>
    </source>
</evidence>
<dbReference type="GO" id="GO:0006287">
    <property type="term" value="P:base-excision repair, gap-filling"/>
    <property type="evidence" value="ECO:0007669"/>
    <property type="project" value="TreeGrafter"/>
</dbReference>
<keyword evidence="5 15" id="KW-0548">Nucleotidyltransferase</keyword>
<evidence type="ECO:0000256" key="11">
    <source>
        <dbReference type="ARBA" id="ARBA00023004"/>
    </source>
</evidence>
<dbReference type="Gene3D" id="3.30.420.10">
    <property type="entry name" value="Ribonuclease H-like superfamily/Ribonuclease H"/>
    <property type="match status" value="1"/>
</dbReference>
<evidence type="ECO:0000256" key="2">
    <source>
        <dbReference type="ARBA" id="ARBA00005755"/>
    </source>
</evidence>
<dbReference type="InterPro" id="IPR012337">
    <property type="entry name" value="RNaseH-like_sf"/>
</dbReference>
<comment type="cofactor">
    <cofactor evidence="15">
        <name>[4Fe-4S] cluster</name>
        <dbReference type="ChEBI" id="CHEBI:49883"/>
    </cofactor>
</comment>